<name>R7QBP5_CHOCR</name>
<proteinExistence type="inferred from homology"/>
<protein>
    <recommendedName>
        <fullName evidence="3">NF-kappa-B-activating protein C-terminal domain-containing protein</fullName>
    </recommendedName>
</protein>
<dbReference type="GeneID" id="17322419"/>
<evidence type="ECO:0000313" key="4">
    <source>
        <dbReference type="EMBL" id="CDF34885.1"/>
    </source>
</evidence>
<dbReference type="STRING" id="2769.R7QBP5"/>
<evidence type="ECO:0000256" key="1">
    <source>
        <dbReference type="ARBA" id="ARBA00009313"/>
    </source>
</evidence>
<feature type="compositionally biased region" description="Basic and acidic residues" evidence="2">
    <location>
        <begin position="18"/>
        <end position="34"/>
    </location>
</feature>
<dbReference type="Pfam" id="PF06047">
    <property type="entry name" value="Nkap_C"/>
    <property type="match status" value="1"/>
</dbReference>
<feature type="domain" description="NF-kappa-B-activating protein C-terminal" evidence="3">
    <location>
        <begin position="125"/>
        <end position="224"/>
    </location>
</feature>
<evidence type="ECO:0000256" key="2">
    <source>
        <dbReference type="SAM" id="MobiDB-lite"/>
    </source>
</evidence>
<reference evidence="5" key="1">
    <citation type="journal article" date="2013" name="Proc. Natl. Acad. Sci. U.S.A.">
        <title>Genome structure and metabolic features in the red seaweed Chondrus crispus shed light on evolution of the Archaeplastida.</title>
        <authorList>
            <person name="Collen J."/>
            <person name="Porcel B."/>
            <person name="Carre W."/>
            <person name="Ball S.G."/>
            <person name="Chaparro C."/>
            <person name="Tonon T."/>
            <person name="Barbeyron T."/>
            <person name="Michel G."/>
            <person name="Noel B."/>
            <person name="Valentin K."/>
            <person name="Elias M."/>
            <person name="Artiguenave F."/>
            <person name="Arun A."/>
            <person name="Aury J.M."/>
            <person name="Barbosa-Neto J.F."/>
            <person name="Bothwell J.H."/>
            <person name="Bouget F.Y."/>
            <person name="Brillet L."/>
            <person name="Cabello-Hurtado F."/>
            <person name="Capella-Gutierrez S."/>
            <person name="Charrier B."/>
            <person name="Cladiere L."/>
            <person name="Cock J.M."/>
            <person name="Coelho S.M."/>
            <person name="Colleoni C."/>
            <person name="Czjzek M."/>
            <person name="Da Silva C."/>
            <person name="Delage L."/>
            <person name="Denoeud F."/>
            <person name="Deschamps P."/>
            <person name="Dittami S.M."/>
            <person name="Gabaldon T."/>
            <person name="Gachon C.M."/>
            <person name="Groisillier A."/>
            <person name="Herve C."/>
            <person name="Jabbari K."/>
            <person name="Katinka M."/>
            <person name="Kloareg B."/>
            <person name="Kowalczyk N."/>
            <person name="Labadie K."/>
            <person name="Leblanc C."/>
            <person name="Lopez P.J."/>
            <person name="McLachlan D.H."/>
            <person name="Meslet-Cladiere L."/>
            <person name="Moustafa A."/>
            <person name="Nehr Z."/>
            <person name="Nyvall Collen P."/>
            <person name="Panaud O."/>
            <person name="Partensky F."/>
            <person name="Poulain J."/>
            <person name="Rensing S.A."/>
            <person name="Rousvoal S."/>
            <person name="Samson G."/>
            <person name="Symeonidi A."/>
            <person name="Weissenbach J."/>
            <person name="Zambounis A."/>
            <person name="Wincker P."/>
            <person name="Boyen C."/>
        </authorList>
    </citation>
    <scope>NUCLEOTIDE SEQUENCE [LARGE SCALE GENOMIC DNA]</scope>
    <source>
        <strain evidence="5">cv. Stackhouse</strain>
    </source>
</reference>
<dbReference type="PANTHER" id="PTHR13087:SF0">
    <property type="entry name" value="NFKB ACTIVATING PROTEIN LIKE"/>
    <property type="match status" value="1"/>
</dbReference>
<dbReference type="GO" id="GO:0003682">
    <property type="term" value="F:chromatin binding"/>
    <property type="evidence" value="ECO:0007669"/>
    <property type="project" value="InterPro"/>
</dbReference>
<keyword evidence="5" id="KW-1185">Reference proteome</keyword>
<accession>R7QBP5</accession>
<evidence type="ECO:0000313" key="5">
    <source>
        <dbReference type="Proteomes" id="UP000012073"/>
    </source>
</evidence>
<dbReference type="EMBL" id="HG001709">
    <property type="protein sequence ID" value="CDF34885.1"/>
    <property type="molecule type" value="Genomic_DNA"/>
</dbReference>
<dbReference type="RefSeq" id="XP_005714704.1">
    <property type="nucleotide sequence ID" value="XM_005714647.1"/>
</dbReference>
<comment type="similarity">
    <text evidence="1">Belongs to the NKAP family.</text>
</comment>
<dbReference type="AlphaFoldDB" id="R7QBP5"/>
<dbReference type="PANTHER" id="PTHR13087">
    <property type="entry name" value="NF-KAPPA B ACTIVATING PROTEIN"/>
    <property type="match status" value="1"/>
</dbReference>
<sequence length="237" mass="26520">MRDRAAGRVNIWHVSPEPPKRLEDRFEVGADERKKKERKRKRKEERRLKREAKRARKLQAAGGVVKDEGKVGVGEEGAWGSKAEELGKGEENRSIGIVMDGSEEEEDEIIGPALPTASKDVAKSVDYGKALRPGEGSKMAAFVQDGARIPRRGEIGLTSEQIESFEHHGYVMSGSRNRRMEAVRLRKENQIYSAEELAALSQFNVEEKKLREEKVLNQFRLLVDSKVGGGASGKPRE</sequence>
<feature type="compositionally biased region" description="Basic residues" evidence="2">
    <location>
        <begin position="35"/>
        <end position="57"/>
    </location>
</feature>
<dbReference type="GO" id="GO:0010468">
    <property type="term" value="P:regulation of gene expression"/>
    <property type="evidence" value="ECO:0007669"/>
    <property type="project" value="TreeGrafter"/>
</dbReference>
<dbReference type="GO" id="GO:0005634">
    <property type="term" value="C:nucleus"/>
    <property type="evidence" value="ECO:0007669"/>
    <property type="project" value="TreeGrafter"/>
</dbReference>
<organism evidence="4 5">
    <name type="scientific">Chondrus crispus</name>
    <name type="common">Carrageen Irish moss</name>
    <name type="synonym">Polymorpha crispa</name>
    <dbReference type="NCBI Taxonomy" id="2769"/>
    <lineage>
        <taxon>Eukaryota</taxon>
        <taxon>Rhodophyta</taxon>
        <taxon>Florideophyceae</taxon>
        <taxon>Rhodymeniophycidae</taxon>
        <taxon>Gigartinales</taxon>
        <taxon>Gigartinaceae</taxon>
        <taxon>Chondrus</taxon>
    </lineage>
</organism>
<dbReference type="InterPro" id="IPR009269">
    <property type="entry name" value="NKAP_C"/>
</dbReference>
<feature type="region of interest" description="Disordered" evidence="2">
    <location>
        <begin position="1"/>
        <end position="69"/>
    </location>
</feature>
<dbReference type="InterPro" id="IPR040466">
    <property type="entry name" value="NKAP"/>
</dbReference>
<dbReference type="Gramene" id="CDF34885">
    <property type="protein sequence ID" value="CDF34885"/>
    <property type="gene ID" value="CHC_T00003228001"/>
</dbReference>
<dbReference type="KEGG" id="ccp:CHC_T00003228001"/>
<evidence type="ECO:0000259" key="3">
    <source>
        <dbReference type="Pfam" id="PF06047"/>
    </source>
</evidence>
<gene>
    <name evidence="4" type="ORF">CHC_T00003228001</name>
</gene>
<dbReference type="OrthoDB" id="273141at2759"/>
<dbReference type="Proteomes" id="UP000012073">
    <property type="component" value="Unassembled WGS sequence"/>
</dbReference>
<dbReference type="PhylomeDB" id="R7QBP5"/>